<feature type="transmembrane region" description="Helical" evidence="5">
    <location>
        <begin position="280"/>
        <end position="300"/>
    </location>
</feature>
<dbReference type="OrthoDB" id="629685at2"/>
<evidence type="ECO:0000256" key="4">
    <source>
        <dbReference type="ARBA" id="ARBA00023136"/>
    </source>
</evidence>
<dbReference type="InterPro" id="IPR026841">
    <property type="entry name" value="Aur1/Ipt1"/>
</dbReference>
<feature type="transmembrane region" description="Helical" evidence="5">
    <location>
        <begin position="171"/>
        <end position="189"/>
    </location>
</feature>
<evidence type="ECO:0000256" key="1">
    <source>
        <dbReference type="ARBA" id="ARBA00004141"/>
    </source>
</evidence>
<organism evidence="7 8">
    <name type="scientific">Aeromicrobium terrae</name>
    <dbReference type="NCBI Taxonomy" id="2498846"/>
    <lineage>
        <taxon>Bacteria</taxon>
        <taxon>Bacillati</taxon>
        <taxon>Actinomycetota</taxon>
        <taxon>Actinomycetes</taxon>
        <taxon>Propionibacteriales</taxon>
        <taxon>Nocardioidaceae</taxon>
        <taxon>Aeromicrobium</taxon>
    </lineage>
</organism>
<feature type="transmembrane region" description="Helical" evidence="5">
    <location>
        <begin position="257"/>
        <end position="274"/>
    </location>
</feature>
<dbReference type="PANTHER" id="PTHR31310">
    <property type="match status" value="1"/>
</dbReference>
<dbReference type="AlphaFoldDB" id="A0A5C8NL67"/>
<evidence type="ECO:0000256" key="3">
    <source>
        <dbReference type="ARBA" id="ARBA00022989"/>
    </source>
</evidence>
<dbReference type="InterPro" id="IPR036938">
    <property type="entry name" value="PAP2/HPO_sf"/>
</dbReference>
<evidence type="ECO:0000256" key="5">
    <source>
        <dbReference type="SAM" id="Phobius"/>
    </source>
</evidence>
<evidence type="ECO:0000256" key="2">
    <source>
        <dbReference type="ARBA" id="ARBA00022692"/>
    </source>
</evidence>
<keyword evidence="8" id="KW-1185">Reference proteome</keyword>
<dbReference type="GO" id="GO:0016020">
    <property type="term" value="C:membrane"/>
    <property type="evidence" value="ECO:0007669"/>
    <property type="project" value="UniProtKB-SubCell"/>
</dbReference>
<keyword evidence="3 5" id="KW-1133">Transmembrane helix</keyword>
<keyword evidence="2 5" id="KW-0812">Transmembrane</keyword>
<feature type="transmembrane region" description="Helical" evidence="5">
    <location>
        <begin position="65"/>
        <end position="83"/>
    </location>
</feature>
<comment type="caution">
    <text evidence="7">The sequence shown here is derived from an EMBL/GenBank/DDBJ whole genome shotgun (WGS) entry which is preliminary data.</text>
</comment>
<dbReference type="SUPFAM" id="SSF48317">
    <property type="entry name" value="Acid phosphatase/Vanadium-dependent haloperoxidase"/>
    <property type="match status" value="1"/>
</dbReference>
<evidence type="ECO:0000313" key="8">
    <source>
        <dbReference type="Proteomes" id="UP000321571"/>
    </source>
</evidence>
<dbReference type="PANTHER" id="PTHR31310:SF7">
    <property type="entry name" value="PA-PHOSPHATASE RELATED-FAMILY PROTEIN DDB_G0268928"/>
    <property type="match status" value="1"/>
</dbReference>
<feature type="transmembrane region" description="Helical" evidence="5">
    <location>
        <begin position="231"/>
        <end position="250"/>
    </location>
</feature>
<dbReference type="Gene3D" id="1.20.144.10">
    <property type="entry name" value="Phosphatidic acid phosphatase type 2/haloperoxidase"/>
    <property type="match status" value="1"/>
</dbReference>
<sequence>MTTDVEDRLQTTPWSWRGPAIALYGLAFATLVVLVGVPTDPYSLFAILWVATIAWNIRDPWRSHLLFVRDWGPVLVGLVIYLYSRGLSDEIISAPVHVMAPIDVDRFFFGELPTVTLQHAWCGDPCLSSSSPHWYDAVFTTVYYTHFVTGLTVAVVLWLRDRAAWVPWMRRYLVINYAALVVYIVYPMAPPWLASKDGYIGEHVARLTGRGWDDLGLGGFHTALARVGNPVAAMPSLHAGLAFLVAIYGVTRLRSRWRWILLLYPVLMGLALVYNGEHYVLDIAAGWVLAGLVMLGCRWWEEWRGSGAATDGGGTVLAADVDDVPGLRGQQHVE</sequence>
<accession>A0A5C8NL67</accession>
<proteinExistence type="predicted"/>
<comment type="subcellular location">
    <subcellularLocation>
        <location evidence="1">Membrane</location>
        <topology evidence="1">Multi-pass membrane protein</topology>
    </subcellularLocation>
</comment>
<feature type="transmembrane region" description="Helical" evidence="5">
    <location>
        <begin position="42"/>
        <end position="58"/>
    </location>
</feature>
<gene>
    <name evidence="7" type="ORF">FHP06_03840</name>
</gene>
<evidence type="ECO:0000313" key="7">
    <source>
        <dbReference type="EMBL" id="TXL61866.1"/>
    </source>
</evidence>
<reference evidence="7 8" key="1">
    <citation type="submission" date="2019-06" db="EMBL/GenBank/DDBJ databases">
        <title>Aeromicrobium sp. nov., isolated from a maize field.</title>
        <authorList>
            <person name="Lin S.-Y."/>
            <person name="Tsai C.-F."/>
            <person name="Young C.-C."/>
        </authorList>
    </citation>
    <scope>NUCLEOTIDE SEQUENCE [LARGE SCALE GENOMIC DNA]</scope>
    <source>
        <strain evidence="7 8">CC-CFT486</strain>
    </source>
</reference>
<keyword evidence="4 5" id="KW-0472">Membrane</keyword>
<protein>
    <submittedName>
        <fullName evidence="7">Inositol phosphorylceramide synthase</fullName>
    </submittedName>
</protein>
<dbReference type="EMBL" id="VDUX01000002">
    <property type="protein sequence ID" value="TXL61866.1"/>
    <property type="molecule type" value="Genomic_DNA"/>
</dbReference>
<feature type="transmembrane region" description="Helical" evidence="5">
    <location>
        <begin position="137"/>
        <end position="159"/>
    </location>
</feature>
<feature type="transmembrane region" description="Helical" evidence="5">
    <location>
        <begin position="20"/>
        <end position="36"/>
    </location>
</feature>
<dbReference type="CDD" id="cd03386">
    <property type="entry name" value="PAP2_Aur1_like"/>
    <property type="match status" value="1"/>
</dbReference>
<dbReference type="Pfam" id="PF14378">
    <property type="entry name" value="PAP2_3"/>
    <property type="match status" value="1"/>
</dbReference>
<dbReference type="InterPro" id="IPR052185">
    <property type="entry name" value="IPC_Synthase-Related"/>
</dbReference>
<evidence type="ECO:0000259" key="6">
    <source>
        <dbReference type="Pfam" id="PF14378"/>
    </source>
</evidence>
<feature type="domain" description="Inositolphosphotransferase Aur1/Ipt1" evidence="6">
    <location>
        <begin position="135"/>
        <end position="294"/>
    </location>
</feature>
<dbReference type="RefSeq" id="WP_147684010.1">
    <property type="nucleotide sequence ID" value="NZ_VDUX01000002.1"/>
</dbReference>
<name>A0A5C8NL67_9ACTN</name>
<dbReference type="Proteomes" id="UP000321571">
    <property type="component" value="Unassembled WGS sequence"/>
</dbReference>